<reference evidence="4 5" key="1">
    <citation type="submission" date="2019-06" db="EMBL/GenBank/DDBJ databases">
        <title>Enrichment of Autotrophic Halophilic Microorganisms from Red Sea Brine Pool Using Microbial Electrosynthesis System.</title>
        <authorList>
            <person name="Alqahtani M.F."/>
            <person name="Bajracharya S."/>
            <person name="Katuri K.P."/>
            <person name="Ali M."/>
            <person name="Saikaly P.E."/>
        </authorList>
    </citation>
    <scope>NUCLEOTIDE SEQUENCE [LARGE SCALE GENOMIC DNA]</scope>
    <source>
        <strain evidence="4">MES15</strain>
    </source>
</reference>
<dbReference type="AlphaFoldDB" id="A0A844I114"/>
<dbReference type="SUPFAM" id="SSF88713">
    <property type="entry name" value="Glycoside hydrolase/deacetylase"/>
    <property type="match status" value="1"/>
</dbReference>
<dbReference type="InterPro" id="IPR011330">
    <property type="entry name" value="Glyco_hydro/deAcase_b/a-brl"/>
</dbReference>
<evidence type="ECO:0000259" key="3">
    <source>
        <dbReference type="PROSITE" id="PS51677"/>
    </source>
</evidence>
<dbReference type="PROSITE" id="PS51677">
    <property type="entry name" value="NODB"/>
    <property type="match status" value="1"/>
</dbReference>
<organism evidence="4 5">
    <name type="scientific">Marinobacter adhaerens</name>
    <dbReference type="NCBI Taxonomy" id="1033846"/>
    <lineage>
        <taxon>Bacteria</taxon>
        <taxon>Pseudomonadati</taxon>
        <taxon>Pseudomonadota</taxon>
        <taxon>Gammaproteobacteria</taxon>
        <taxon>Pseudomonadales</taxon>
        <taxon>Marinobacteraceae</taxon>
        <taxon>Marinobacter</taxon>
    </lineage>
</organism>
<dbReference type="GO" id="GO:0016810">
    <property type="term" value="F:hydrolase activity, acting on carbon-nitrogen (but not peptide) bonds"/>
    <property type="evidence" value="ECO:0007669"/>
    <property type="project" value="InterPro"/>
</dbReference>
<feature type="domain" description="NodB homology" evidence="3">
    <location>
        <begin position="81"/>
        <end position="321"/>
    </location>
</feature>
<evidence type="ECO:0000313" key="4">
    <source>
        <dbReference type="EMBL" id="MTI98603.1"/>
    </source>
</evidence>
<dbReference type="CDD" id="cd10918">
    <property type="entry name" value="CE4_NodB_like_5s_6s"/>
    <property type="match status" value="1"/>
</dbReference>
<comment type="subcellular location">
    <subcellularLocation>
        <location evidence="1">Secreted</location>
    </subcellularLocation>
</comment>
<dbReference type="Pfam" id="PF01522">
    <property type="entry name" value="Polysacc_deac_1"/>
    <property type="match status" value="2"/>
</dbReference>
<keyword evidence="2" id="KW-0732">Signal</keyword>
<evidence type="ECO:0000313" key="5">
    <source>
        <dbReference type="Proteomes" id="UP000431462"/>
    </source>
</evidence>
<dbReference type="EMBL" id="VENC01000008">
    <property type="protein sequence ID" value="MTI98603.1"/>
    <property type="molecule type" value="Genomic_DNA"/>
</dbReference>
<dbReference type="InterPro" id="IPR002509">
    <property type="entry name" value="NODB_dom"/>
</dbReference>
<dbReference type="GO" id="GO:0005576">
    <property type="term" value="C:extracellular region"/>
    <property type="evidence" value="ECO:0007669"/>
    <property type="project" value="UniProtKB-SubCell"/>
</dbReference>
<evidence type="ECO:0000256" key="2">
    <source>
        <dbReference type="ARBA" id="ARBA00022729"/>
    </source>
</evidence>
<gene>
    <name evidence="4" type="ORF">FH752_08280</name>
</gene>
<dbReference type="Gene3D" id="3.20.20.370">
    <property type="entry name" value="Glycoside hydrolase/deacetylase"/>
    <property type="match status" value="1"/>
</dbReference>
<dbReference type="PANTHER" id="PTHR34216">
    <property type="match status" value="1"/>
</dbReference>
<sequence>MSLNQFIYSLVKPLGGRTVARYLARNHPRILMYHRITPSGSKEGINADIFRKQMEIVKQSFNVMSLNDLMNAYDEGETRENTVVITFDDGYHDFADYAFPILREFDLPVTLFVTTGFALGELWLWPDQIRYAIDNTDVRTTELPGISGNLDIAEQPDQCWNRIADHCMLVSNSQKLDLIDSLYELLSIEKPVNAPDGYQPLSWEQIRGMVRQGLEVGSHSHSHPIMTQLGDDELNRELVQSWEIIREQLGCDPAAFCYPNGQRADFDSKVQSAVRHAGYNYAVAAFPLKQPLSDRWAIARYPASSRMSEFEKNIYGFTFLG</sequence>
<protein>
    <recommendedName>
        <fullName evidence="3">NodB homology domain-containing protein</fullName>
    </recommendedName>
</protein>
<dbReference type="Proteomes" id="UP000431462">
    <property type="component" value="Unassembled WGS sequence"/>
</dbReference>
<comment type="caution">
    <text evidence="4">The sequence shown here is derived from an EMBL/GenBank/DDBJ whole genome shotgun (WGS) entry which is preliminary data.</text>
</comment>
<proteinExistence type="predicted"/>
<name>A0A844I114_9GAMM</name>
<evidence type="ECO:0000256" key="1">
    <source>
        <dbReference type="ARBA" id="ARBA00004613"/>
    </source>
</evidence>
<accession>A0A844I114</accession>
<dbReference type="GO" id="GO:0005975">
    <property type="term" value="P:carbohydrate metabolic process"/>
    <property type="evidence" value="ECO:0007669"/>
    <property type="project" value="InterPro"/>
</dbReference>
<dbReference type="PANTHER" id="PTHR34216:SF3">
    <property type="entry name" value="POLY-BETA-1,6-N-ACETYL-D-GLUCOSAMINE N-DEACETYLASE"/>
    <property type="match status" value="1"/>
</dbReference>
<dbReference type="InterPro" id="IPR051398">
    <property type="entry name" value="Polysacch_Deacetylase"/>
</dbReference>